<gene>
    <name evidence="1" type="ORF">Tci_017227</name>
</gene>
<accession>A0A6L2K8F7</accession>
<dbReference type="EMBL" id="BKCJ010001960">
    <property type="protein sequence ID" value="GEU45249.1"/>
    <property type="molecule type" value="Genomic_DNA"/>
</dbReference>
<dbReference type="AlphaFoldDB" id="A0A6L2K8F7"/>
<reference evidence="1" key="1">
    <citation type="journal article" date="2019" name="Sci. Rep.">
        <title>Draft genome of Tanacetum cinerariifolium, the natural source of mosquito coil.</title>
        <authorList>
            <person name="Yamashiro T."/>
            <person name="Shiraishi A."/>
            <person name="Satake H."/>
            <person name="Nakayama K."/>
        </authorList>
    </citation>
    <scope>NUCLEOTIDE SEQUENCE</scope>
</reference>
<comment type="caution">
    <text evidence="1">The sequence shown here is derived from an EMBL/GenBank/DDBJ whole genome shotgun (WGS) entry which is preliminary data.</text>
</comment>
<organism evidence="1">
    <name type="scientific">Tanacetum cinerariifolium</name>
    <name type="common">Dalmatian daisy</name>
    <name type="synonym">Chrysanthemum cinerariifolium</name>
    <dbReference type="NCBI Taxonomy" id="118510"/>
    <lineage>
        <taxon>Eukaryota</taxon>
        <taxon>Viridiplantae</taxon>
        <taxon>Streptophyta</taxon>
        <taxon>Embryophyta</taxon>
        <taxon>Tracheophyta</taxon>
        <taxon>Spermatophyta</taxon>
        <taxon>Magnoliopsida</taxon>
        <taxon>eudicotyledons</taxon>
        <taxon>Gunneridae</taxon>
        <taxon>Pentapetalae</taxon>
        <taxon>asterids</taxon>
        <taxon>campanulids</taxon>
        <taxon>Asterales</taxon>
        <taxon>Asteraceae</taxon>
        <taxon>Asteroideae</taxon>
        <taxon>Anthemideae</taxon>
        <taxon>Anthemidinae</taxon>
        <taxon>Tanacetum</taxon>
    </lineage>
</organism>
<proteinExistence type="predicted"/>
<sequence length="680" mass="76895">MGGKMDESMENPGFDEDEELNEFMDDDHDEEVEEWLMALVTPPRATVTVPSNYEVEGPSTGTPVGHPLTTMASGVATQPDDVLFSSDNEDKVFNPGILSHDKSVLIITHVTQEKKLVVSFASWLSEDFDPPFSELLVFKEVPISIRLLPFSSKNEEKVFKPGIYTFKKFYCGFLSDLSHLGFDQTQPPQFPVIHPPPQETSIKILHDQENVINAVQTFLRKFNRIFFFETPKVLLLAWDRVFQIKDALGNKQYKPGDIKELFRKLLDDLQNIHEELAEYINTPGWNRPAFYDDDEESSNSLEDNIIFELPPYEFIKSSVENLIPNPSEFEGENECDVPAGFTTFFNVLFDAEYDFDSSDDQSFSDEDLPEKIYSNPLFDEEIIPMKIDPHSFNAESDLVESMPHHDSSIIISPKIDYLFDEFAGELTLLKSIPPGIDEIDCHPEEETHFTKRLLYDNSSPRPPEEFVYENSNADIESFSPSLIPIKDSDSHMEEIDLSFNSDDPMPPGIEEDDHDSERDIPILEELLDNYSLSLPKNKSCHFDIPSPYRPPAKPPDGNTGILNIKMMGDISDQKVPIPNLMITRVSSHEKSLDLLPHQGLKAFQSSAECPMMINGMNTPIPDVPLFHFYPLDQKGALRLSSHPPAKPPDGNTGILNIKMMGDVSNQKVPIPESTITLVSN</sequence>
<name>A0A6L2K8F7_TANCI</name>
<protein>
    <recommendedName>
        <fullName evidence="2">Reverse transcriptase domain-containing protein</fullName>
    </recommendedName>
</protein>
<evidence type="ECO:0000313" key="1">
    <source>
        <dbReference type="EMBL" id="GEU45249.1"/>
    </source>
</evidence>
<evidence type="ECO:0008006" key="2">
    <source>
        <dbReference type="Google" id="ProtNLM"/>
    </source>
</evidence>